<evidence type="ECO:0000313" key="1">
    <source>
        <dbReference type="EMBL" id="BCM87831.1"/>
    </source>
</evidence>
<protein>
    <submittedName>
        <fullName evidence="1">Uncharacterized protein</fullName>
    </submittedName>
</protein>
<dbReference type="AlphaFoldDB" id="A0A8H9CA68"/>
<gene>
    <name evidence="1" type="ORF">mvi_62920</name>
</gene>
<dbReference type="Proteomes" id="UP000663508">
    <property type="component" value="Plasmid pVL1_2"/>
</dbReference>
<keyword evidence="1" id="KW-0614">Plasmid</keyword>
<geneLocation type="plasmid" evidence="1 2">
    <name>pVL1_2</name>
</geneLocation>
<dbReference type="KEGG" id="mind:mvi_62920"/>
<organism evidence="1 2">
    <name type="scientific">Methylobacterium indicum</name>
    <dbReference type="NCBI Taxonomy" id="1775910"/>
    <lineage>
        <taxon>Bacteria</taxon>
        <taxon>Pseudomonadati</taxon>
        <taxon>Pseudomonadota</taxon>
        <taxon>Alphaproteobacteria</taxon>
        <taxon>Hyphomicrobiales</taxon>
        <taxon>Methylobacteriaceae</taxon>
        <taxon>Methylobacterium</taxon>
    </lineage>
</organism>
<sequence>MSRTNRACPAWARNYRRAEKSVGFDVVGRNRFLNEYDRNYSKDLFQAFNGAPRGYDTRETTSSGRWCRRHAKRCVSRIIRARGKTEIRAALNDKDDA</sequence>
<accession>A0A8H9CA68</accession>
<name>A0A8H9CA68_9HYPH</name>
<evidence type="ECO:0000313" key="2">
    <source>
        <dbReference type="Proteomes" id="UP000663508"/>
    </source>
</evidence>
<dbReference type="RefSeq" id="WP_207183844.1">
    <property type="nucleotide sequence ID" value="NZ_AP024147.1"/>
</dbReference>
<dbReference type="EMBL" id="AP024147">
    <property type="protein sequence ID" value="BCM87831.1"/>
    <property type="molecule type" value="Genomic_DNA"/>
</dbReference>
<reference evidence="1" key="1">
    <citation type="submission" date="2020-11" db="EMBL/GenBank/DDBJ databases">
        <title>Complete genome sequence of a novel pathogenic Methylobacterium strain isolated from rice in Vietnam.</title>
        <authorList>
            <person name="Lai K."/>
            <person name="Okazaki S."/>
            <person name="Higashi K."/>
            <person name="Mori H."/>
            <person name="Toyoda A."/>
            <person name="Kurokawa K."/>
        </authorList>
    </citation>
    <scope>NUCLEOTIDE SEQUENCE</scope>
    <source>
        <strain evidence="1">VL1</strain>
        <plasmid evidence="1">pVL1_2</plasmid>
    </source>
</reference>
<proteinExistence type="predicted"/>